<dbReference type="AlphaFoldDB" id="A0A3N2CT29"/>
<organism evidence="1 2">
    <name type="scientific">Nocardioides aurantiacus</name>
    <dbReference type="NCBI Taxonomy" id="86796"/>
    <lineage>
        <taxon>Bacteria</taxon>
        <taxon>Bacillati</taxon>
        <taxon>Actinomycetota</taxon>
        <taxon>Actinomycetes</taxon>
        <taxon>Propionibacteriales</taxon>
        <taxon>Nocardioidaceae</taxon>
        <taxon>Nocardioides</taxon>
    </lineage>
</organism>
<proteinExistence type="predicted"/>
<dbReference type="EMBL" id="RKHO01000001">
    <property type="protein sequence ID" value="ROR90702.1"/>
    <property type="molecule type" value="Genomic_DNA"/>
</dbReference>
<dbReference type="RefSeq" id="WP_123389843.1">
    <property type="nucleotide sequence ID" value="NZ_RKHO01000001.1"/>
</dbReference>
<sequence length="267" mass="29378">MEPAPGPVADEALLEAELHVQGRIMPASNQTFLATLGEDGPRCVYKPVSGERPLWDFPHGTLAEREYAAWVVSDHLGWDVVPPTVLREGPVGRGMVQLWREPVAGPDDVPDTVDVVPEGIVPRGWLHVLDASGPQDEPVMLIHEDTAPLRRMAVFDVVTNNTDRKGGHVLAMADGHRHGVDHGVCFHHEDKLRTVLWGWAGQALTDEERDGVEDVLLGLHGELRERLEELLAVHEVDAAARRCERLLRAGSFPVPAGGWPSIPWPPF</sequence>
<dbReference type="NCBIfam" id="TIGR03843">
    <property type="entry name" value="SCO1664 family protein"/>
    <property type="match status" value="1"/>
</dbReference>
<evidence type="ECO:0000313" key="1">
    <source>
        <dbReference type="EMBL" id="ROR90702.1"/>
    </source>
</evidence>
<reference evidence="1 2" key="1">
    <citation type="submission" date="2018-11" db="EMBL/GenBank/DDBJ databases">
        <title>Sequencing the genomes of 1000 actinobacteria strains.</title>
        <authorList>
            <person name="Klenk H.-P."/>
        </authorList>
    </citation>
    <scope>NUCLEOTIDE SEQUENCE [LARGE SCALE GENOMIC DNA]</scope>
    <source>
        <strain evidence="1 2">DSM 12652</strain>
    </source>
</reference>
<evidence type="ECO:0000313" key="2">
    <source>
        <dbReference type="Proteomes" id="UP000281738"/>
    </source>
</evidence>
<dbReference type="InterPro" id="IPR022292">
    <property type="entry name" value="CHP03843"/>
</dbReference>
<keyword evidence="2" id="KW-1185">Reference proteome</keyword>
<accession>A0A3N2CT29</accession>
<dbReference type="OrthoDB" id="3423180at2"/>
<protein>
    <submittedName>
        <fullName evidence="1">Putative repeat protein (TIGR03843 family)</fullName>
    </submittedName>
</protein>
<dbReference type="Proteomes" id="UP000281738">
    <property type="component" value="Unassembled WGS sequence"/>
</dbReference>
<name>A0A3N2CT29_9ACTN</name>
<gene>
    <name evidence="1" type="ORF">EDD33_1550</name>
</gene>
<comment type="caution">
    <text evidence="1">The sequence shown here is derived from an EMBL/GenBank/DDBJ whole genome shotgun (WGS) entry which is preliminary data.</text>
</comment>